<proteinExistence type="predicted"/>
<dbReference type="OrthoDB" id="456595at2759"/>
<reference evidence="1" key="1">
    <citation type="submission" date="2021-02" db="EMBL/GenBank/DDBJ databases">
        <authorList>
            <person name="Dougan E. K."/>
            <person name="Rhodes N."/>
            <person name="Thang M."/>
            <person name="Chan C."/>
        </authorList>
    </citation>
    <scope>NUCLEOTIDE SEQUENCE</scope>
</reference>
<dbReference type="Proteomes" id="UP000604046">
    <property type="component" value="Unassembled WGS sequence"/>
</dbReference>
<evidence type="ECO:0000313" key="2">
    <source>
        <dbReference type="Proteomes" id="UP000604046"/>
    </source>
</evidence>
<gene>
    <name evidence="1" type="ORF">SNAT2548_LOCUS5899</name>
</gene>
<protein>
    <submittedName>
        <fullName evidence="1">Uncharacterized protein</fullName>
    </submittedName>
</protein>
<dbReference type="EMBL" id="CAJNDS010000382">
    <property type="protein sequence ID" value="CAE7199956.1"/>
    <property type="molecule type" value="Genomic_DNA"/>
</dbReference>
<dbReference type="AlphaFoldDB" id="A0A812JAV4"/>
<sequence length="373" mass="40888">MAADAEDLAPTMVTTLPDDGFVPFGRRRRPAWRSPGESWAPKWRRVANPSADFAEFDRVVRGMLNRISTENARFLLPLEPALRGAEKAGDCAPWWSARCAALMLNHYIQVIHTSRCARGLAMRSSDNVLPEYLDAVSPLLARSPRLVNALVAWVSRLLNWYDLCWPTARLMLLAAREPRDKSALPGHALGRLPAEVVKGRILSFLIPPLLPTSASSQDVGVPAALCGCWSDPDGKKDVVAVLAHLLLFTPAAAFPQLAACALAMAEEALSDRCVCEEKVYLAAAVVVSVSQRLQKSLAGPLLRALDEDMPPTQLALTNLRQDLSCVLRLENMLVRAADAARRNSNLSFFVDSRVLAASEHARRAQEQSRQLMA</sequence>
<organism evidence="1 2">
    <name type="scientific">Symbiodinium natans</name>
    <dbReference type="NCBI Taxonomy" id="878477"/>
    <lineage>
        <taxon>Eukaryota</taxon>
        <taxon>Sar</taxon>
        <taxon>Alveolata</taxon>
        <taxon>Dinophyceae</taxon>
        <taxon>Suessiales</taxon>
        <taxon>Symbiodiniaceae</taxon>
        <taxon>Symbiodinium</taxon>
    </lineage>
</organism>
<evidence type="ECO:0000313" key="1">
    <source>
        <dbReference type="EMBL" id="CAE7199956.1"/>
    </source>
</evidence>
<keyword evidence="2" id="KW-1185">Reference proteome</keyword>
<comment type="caution">
    <text evidence="1">The sequence shown here is derived from an EMBL/GenBank/DDBJ whole genome shotgun (WGS) entry which is preliminary data.</text>
</comment>
<name>A0A812JAV4_9DINO</name>
<accession>A0A812JAV4</accession>